<comment type="caution">
    <text evidence="2">The sequence shown here is derived from an EMBL/GenBank/DDBJ whole genome shotgun (WGS) entry which is preliminary data.</text>
</comment>
<dbReference type="Proteomes" id="UP000245956">
    <property type="component" value="Unassembled WGS sequence"/>
</dbReference>
<sequence length="160" mass="17718">MSSVTQDTQRPKRHLDCQYIRTHRTQAVGQTLTQDATPGAPALGRVLAHMPRFGEEAEEDERQVRDAYRALRMTVVGTMSGKDMVLGMGSRGRQTRAKSHTVCPCTCIWRCQWGNGVLKVRGSEAEDMKTVLQTGELEGSSTVSTPEAPSLPAWRRFATL</sequence>
<reference evidence="2" key="1">
    <citation type="submission" date="2015-05" db="EMBL/GenBank/DDBJ databases">
        <authorList>
            <person name="Wang D.B."/>
            <person name="Wang M."/>
        </authorList>
    </citation>
    <scope>NUCLEOTIDE SEQUENCE</scope>
    <source>
        <strain evidence="2">36-1</strain>
    </source>
</reference>
<evidence type="ECO:0000313" key="1">
    <source>
        <dbReference type="EMBL" id="KAK4091711.1"/>
    </source>
</evidence>
<proteinExistence type="predicted"/>
<reference evidence="1" key="3">
    <citation type="submission" date="2023-11" db="EMBL/GenBank/DDBJ databases">
        <authorList>
            <person name="Beijen E."/>
            <person name="Ohm R.A."/>
        </authorList>
    </citation>
    <scope>NUCLEOTIDE SEQUENCE</scope>
    <source>
        <strain evidence="1">CBS 150709</strain>
    </source>
</reference>
<gene>
    <name evidence="2" type="ORF">PCL_06209</name>
    <name evidence="1" type="ORF">Purlil1_4141</name>
</gene>
<name>A0A2U3EM17_PURLI</name>
<dbReference type="EMBL" id="LCWV01000002">
    <property type="protein sequence ID" value="PWI75551.1"/>
    <property type="molecule type" value="Genomic_DNA"/>
</dbReference>
<protein>
    <submittedName>
        <fullName evidence="2">Uncharacterized protein</fullName>
    </submittedName>
</protein>
<reference evidence="2 3" key="2">
    <citation type="journal article" date="2016" name="Front. Microbiol.">
        <title>Genome and transcriptome sequences reveal the specific parasitism of the nematophagous Purpureocillium lilacinum 36-1.</title>
        <authorList>
            <person name="Xie J."/>
            <person name="Li S."/>
            <person name="Mo C."/>
            <person name="Xiao X."/>
            <person name="Peng D."/>
            <person name="Wang G."/>
            <person name="Xiao Y."/>
        </authorList>
    </citation>
    <scope>NUCLEOTIDE SEQUENCE [LARGE SCALE GENOMIC DNA]</scope>
    <source>
        <strain evidence="2 3">36-1</strain>
    </source>
</reference>
<keyword evidence="4" id="KW-1185">Reference proteome</keyword>
<dbReference type="EMBL" id="JAWRVI010000011">
    <property type="protein sequence ID" value="KAK4091711.1"/>
    <property type="molecule type" value="Genomic_DNA"/>
</dbReference>
<reference evidence="1 4" key="4">
    <citation type="journal article" date="2024" name="Microbiol. Resour. Announc.">
        <title>Genome annotations for the ascomycete fungi Trichoderma harzianum, Trichoderma aggressivum, and Purpureocillium lilacinum.</title>
        <authorList>
            <person name="Beijen E.P.W."/>
            <person name="Ohm R.A."/>
        </authorList>
    </citation>
    <scope>NUCLEOTIDE SEQUENCE [LARGE SCALE GENOMIC DNA]</scope>
    <source>
        <strain evidence="1 4">CBS 150709</strain>
    </source>
</reference>
<dbReference type="AlphaFoldDB" id="A0A2U3EM17"/>
<evidence type="ECO:0000313" key="4">
    <source>
        <dbReference type="Proteomes" id="UP001287286"/>
    </source>
</evidence>
<accession>A0A2U3EM17</accession>
<evidence type="ECO:0000313" key="2">
    <source>
        <dbReference type="EMBL" id="PWI75551.1"/>
    </source>
</evidence>
<organism evidence="2 3">
    <name type="scientific">Purpureocillium lilacinum</name>
    <name type="common">Paecilomyces lilacinus</name>
    <dbReference type="NCBI Taxonomy" id="33203"/>
    <lineage>
        <taxon>Eukaryota</taxon>
        <taxon>Fungi</taxon>
        <taxon>Dikarya</taxon>
        <taxon>Ascomycota</taxon>
        <taxon>Pezizomycotina</taxon>
        <taxon>Sordariomycetes</taxon>
        <taxon>Hypocreomycetidae</taxon>
        <taxon>Hypocreales</taxon>
        <taxon>Ophiocordycipitaceae</taxon>
        <taxon>Purpureocillium</taxon>
    </lineage>
</organism>
<dbReference type="Proteomes" id="UP001287286">
    <property type="component" value="Unassembled WGS sequence"/>
</dbReference>
<evidence type="ECO:0000313" key="3">
    <source>
        <dbReference type="Proteomes" id="UP000245956"/>
    </source>
</evidence>